<dbReference type="eggNOG" id="ENOG502SY92">
    <property type="taxonomic scope" value="Eukaryota"/>
</dbReference>
<reference evidence="2 3" key="1">
    <citation type="journal article" date="2003" name="PLoS Biol.">
        <title>The genome sequence of Caenorhabditis briggsae: a platform for comparative genomics.</title>
        <authorList>
            <person name="Stein L.D."/>
            <person name="Bao Z."/>
            <person name="Blasiar D."/>
            <person name="Blumenthal T."/>
            <person name="Brent M.R."/>
            <person name="Chen N."/>
            <person name="Chinwalla A."/>
            <person name="Clarke L."/>
            <person name="Clee C."/>
            <person name="Coghlan A."/>
            <person name="Coulson A."/>
            <person name="D'Eustachio P."/>
            <person name="Fitch D.H."/>
            <person name="Fulton L.A."/>
            <person name="Fulton R.E."/>
            <person name="Griffiths-Jones S."/>
            <person name="Harris T.W."/>
            <person name="Hillier L.W."/>
            <person name="Kamath R."/>
            <person name="Kuwabara P.E."/>
            <person name="Mardis E.R."/>
            <person name="Marra M.A."/>
            <person name="Miner T.L."/>
            <person name="Minx P."/>
            <person name="Mullikin J.C."/>
            <person name="Plumb R.W."/>
            <person name="Rogers J."/>
            <person name="Schein J.E."/>
            <person name="Sohrmann M."/>
            <person name="Spieth J."/>
            <person name="Stajich J.E."/>
            <person name="Wei C."/>
            <person name="Willey D."/>
            <person name="Wilson R.K."/>
            <person name="Durbin R."/>
            <person name="Waterston R.H."/>
        </authorList>
    </citation>
    <scope>NUCLEOTIDE SEQUENCE [LARGE SCALE GENOMIC DNA]</scope>
    <source>
        <strain evidence="2 3">AF16</strain>
    </source>
</reference>
<dbReference type="OMA" id="CISTHRY"/>
<sequence length="376" mass="43083">MLGTCIFKDIYLETPEFLKYSLHTCAIISAPISFLGFYIILFKTPDLMKSAKSYILNVHLSIVLFDFCIGFLATPFLLFPAMAGFPLGLFQYFGVPIIFQTIIAFFFLGFASFAIMSLFESRFFIICEFPGKKYWKFWRHIWFYGHYIFHSLAMFSLYFTVPEQETAVRNLKESLPCLPDRIKSGPIFVLNDEIGFHVFIMISTIFIVTIEVCLLFYFLVTDISKKLKNSNLSQKTVQAQKLFLTALFLQIAVPLTTIVVPLIYIFSSIIVNYYNQTFTNFAMIMGSTHGFMSSIVMIMVHRPYREAFMAMIGKTKKIVLPVVSMKTTSVYEIPCLPESFKSAPIFVLADEIGFQVVLMITATAIFIKEFSLLHTS</sequence>
<keyword evidence="1" id="KW-1133">Transmembrane helix</keyword>
<dbReference type="Proteomes" id="UP000008549">
    <property type="component" value="Unassembled WGS sequence"/>
</dbReference>
<keyword evidence="1" id="KW-0472">Membrane</keyword>
<dbReference type="HOGENOM" id="CLU_042960_1_1_1"/>
<dbReference type="Pfam" id="PF10318">
    <property type="entry name" value="7TM_GPCR_Srh"/>
    <property type="match status" value="1"/>
</dbReference>
<gene>
    <name evidence="2 4" type="ORF">CBG22433</name>
    <name evidence="2" type="ORF">CBG_22433</name>
</gene>
<name>E3CU93_CAEBR</name>
<dbReference type="InterPro" id="IPR019422">
    <property type="entry name" value="7TM_GPCR_serpentine_rcpt_Srh"/>
</dbReference>
<feature type="transmembrane region" description="Helical" evidence="1">
    <location>
        <begin position="141"/>
        <end position="161"/>
    </location>
</feature>
<dbReference type="PANTHER" id="PTHR22941">
    <property type="entry name" value="SERPENTINE RECEPTOR"/>
    <property type="match status" value="1"/>
</dbReference>
<dbReference type="KEGG" id="cbr:CBG_22433"/>
<evidence type="ECO:0000313" key="4">
    <source>
        <dbReference type="WormBase" id="CBG22433"/>
    </source>
</evidence>
<evidence type="ECO:0000256" key="1">
    <source>
        <dbReference type="SAM" id="Phobius"/>
    </source>
</evidence>
<dbReference type="PANTHER" id="PTHR22941:SF2">
    <property type="entry name" value="SERPENTINE RECEPTOR, CLASS H-RELATED"/>
    <property type="match status" value="1"/>
</dbReference>
<accession>E3CU93</accession>
<dbReference type="GeneID" id="8577690"/>
<feature type="transmembrane region" description="Helical" evidence="1">
    <location>
        <begin position="194"/>
        <end position="221"/>
    </location>
</feature>
<feature type="transmembrane region" description="Helical" evidence="1">
    <location>
        <begin position="20"/>
        <end position="42"/>
    </location>
</feature>
<proteinExistence type="predicted"/>
<dbReference type="AlphaFoldDB" id="E3CU93"/>
<dbReference type="InterPro" id="IPR053220">
    <property type="entry name" value="Nematode_rcpt-like_serp_H"/>
</dbReference>
<feature type="transmembrane region" description="Helical" evidence="1">
    <location>
        <begin position="97"/>
        <end position="120"/>
    </location>
</feature>
<feature type="transmembrane region" description="Helical" evidence="1">
    <location>
        <begin position="54"/>
        <end position="77"/>
    </location>
</feature>
<dbReference type="InParanoid" id="E3CU93"/>
<dbReference type="RefSeq" id="XP_045100819.1">
    <property type="nucleotide sequence ID" value="XM_045236750.1"/>
</dbReference>
<dbReference type="EMBL" id="HE600946">
    <property type="protein sequence ID" value="CBX33086.1"/>
    <property type="molecule type" value="Genomic_DNA"/>
</dbReference>
<evidence type="ECO:0000313" key="3">
    <source>
        <dbReference type="Proteomes" id="UP000008549"/>
    </source>
</evidence>
<feature type="transmembrane region" description="Helical" evidence="1">
    <location>
        <begin position="242"/>
        <end position="266"/>
    </location>
</feature>
<reference evidence="2 3" key="2">
    <citation type="journal article" date="2011" name="PLoS Genet.">
        <title>Caenorhabditis briggsae recombinant inbred line genotypes reveal inter-strain incompatibility and the evolution of recombination.</title>
        <authorList>
            <person name="Ross J.A."/>
            <person name="Koboldt D.C."/>
            <person name="Staisch J.E."/>
            <person name="Chamberlin H.M."/>
            <person name="Gupta B.P."/>
            <person name="Miller R.D."/>
            <person name="Baird S.E."/>
            <person name="Haag E.S."/>
        </authorList>
    </citation>
    <scope>NUCLEOTIDE SEQUENCE [LARGE SCALE GENOMIC DNA]</scope>
    <source>
        <strain evidence="2 3">AF16</strain>
    </source>
</reference>
<keyword evidence="1" id="KW-0812">Transmembrane</keyword>
<dbReference type="CTD" id="8577690"/>
<dbReference type="SUPFAM" id="SSF81321">
    <property type="entry name" value="Family A G protein-coupled receptor-like"/>
    <property type="match status" value="1"/>
</dbReference>
<protein>
    <submittedName>
        <fullName evidence="2">Protein CBG22433</fullName>
    </submittedName>
</protein>
<keyword evidence="3" id="KW-1185">Reference proteome</keyword>
<feature type="transmembrane region" description="Helical" evidence="1">
    <location>
        <begin position="278"/>
        <end position="300"/>
    </location>
</feature>
<evidence type="ECO:0000313" key="2">
    <source>
        <dbReference type="EMBL" id="CBX33086.1"/>
    </source>
</evidence>
<organism evidence="2 3">
    <name type="scientific">Caenorhabditis briggsae</name>
    <dbReference type="NCBI Taxonomy" id="6238"/>
    <lineage>
        <taxon>Eukaryota</taxon>
        <taxon>Metazoa</taxon>
        <taxon>Ecdysozoa</taxon>
        <taxon>Nematoda</taxon>
        <taxon>Chromadorea</taxon>
        <taxon>Rhabditida</taxon>
        <taxon>Rhabditina</taxon>
        <taxon>Rhabditomorpha</taxon>
        <taxon>Rhabditoidea</taxon>
        <taxon>Rhabditidae</taxon>
        <taxon>Peloderinae</taxon>
        <taxon>Caenorhabditis</taxon>
    </lineage>
</organism>
<dbReference type="WormBase" id="CBG22433">
    <property type="protein sequence ID" value="CBP47329"/>
    <property type="gene ID" value="WBGene00040992"/>
</dbReference>